<dbReference type="EMBL" id="LNYE01000003">
    <property type="protein sequence ID" value="KTD15606.1"/>
    <property type="molecule type" value="Genomic_DNA"/>
</dbReference>
<evidence type="ECO:0000313" key="3">
    <source>
        <dbReference type="Proteomes" id="UP000054691"/>
    </source>
</evidence>
<keyword evidence="3" id="KW-1185">Reference proteome</keyword>
<sequence length="53" mass="5960">MSCHFECQILSDSQDSIAALPQARTIGVLSCFKTLDPADKPRDVVRDVIKRQR</sequence>
<gene>
    <name evidence="1" type="ORF">Lgra_0272</name>
    <name evidence="2" type="ORF">NCTC12388_01781</name>
</gene>
<dbReference type="Proteomes" id="UP000054691">
    <property type="component" value="Unassembled WGS sequence"/>
</dbReference>
<evidence type="ECO:0000313" key="1">
    <source>
        <dbReference type="EMBL" id="KTD15606.1"/>
    </source>
</evidence>
<proteinExistence type="predicted"/>
<dbReference type="RefSeq" id="WP_157068244.1">
    <property type="nucleotide sequence ID" value="NZ_CAAAHW010000009.1"/>
</dbReference>
<name>A0A378JB32_9GAMM</name>
<dbReference type="Proteomes" id="UP000254476">
    <property type="component" value="Unassembled WGS sequence"/>
</dbReference>
<dbReference type="AlphaFoldDB" id="A0A378JB32"/>
<reference evidence="2 4" key="2">
    <citation type="submission" date="2018-06" db="EMBL/GenBank/DDBJ databases">
        <authorList>
            <consortium name="Pathogen Informatics"/>
            <person name="Doyle S."/>
        </authorList>
    </citation>
    <scope>NUCLEOTIDE SEQUENCE [LARGE SCALE GENOMIC DNA]</scope>
    <source>
        <strain evidence="2 4">NCTC12388</strain>
    </source>
</reference>
<evidence type="ECO:0000313" key="2">
    <source>
        <dbReference type="EMBL" id="STX44992.1"/>
    </source>
</evidence>
<protein>
    <submittedName>
        <fullName evidence="2">Uncharacterized protein</fullName>
    </submittedName>
</protein>
<organism evidence="2 4">
    <name type="scientific">Legionella gratiana</name>
    <dbReference type="NCBI Taxonomy" id="45066"/>
    <lineage>
        <taxon>Bacteria</taxon>
        <taxon>Pseudomonadati</taxon>
        <taxon>Pseudomonadota</taxon>
        <taxon>Gammaproteobacteria</taxon>
        <taxon>Legionellales</taxon>
        <taxon>Legionellaceae</taxon>
        <taxon>Legionella</taxon>
    </lineage>
</organism>
<dbReference type="EMBL" id="UGOB01000001">
    <property type="protein sequence ID" value="STX44992.1"/>
    <property type="molecule type" value="Genomic_DNA"/>
</dbReference>
<evidence type="ECO:0000313" key="4">
    <source>
        <dbReference type="Proteomes" id="UP000254476"/>
    </source>
</evidence>
<accession>A0A378JB32</accession>
<reference evidence="1 3" key="1">
    <citation type="submission" date="2015-11" db="EMBL/GenBank/DDBJ databases">
        <title>Genomic analysis of 38 Legionella species identifies large and diverse effector repertoires.</title>
        <authorList>
            <person name="Burstein D."/>
            <person name="Amaro F."/>
            <person name="Zusman T."/>
            <person name="Lifshitz Z."/>
            <person name="Cohen O."/>
            <person name="Gilbert J.A."/>
            <person name="Pupko T."/>
            <person name="Shuman H.A."/>
            <person name="Segal G."/>
        </authorList>
    </citation>
    <scope>NUCLEOTIDE SEQUENCE [LARGE SCALE GENOMIC DNA]</scope>
    <source>
        <strain evidence="1 3">Lyon 8420412</strain>
    </source>
</reference>